<dbReference type="Proteomes" id="UP000294744">
    <property type="component" value="Unassembled WGS sequence"/>
</dbReference>
<comment type="caution">
    <text evidence="2">The sequence shown here is derived from an EMBL/GenBank/DDBJ whole genome shotgun (WGS) entry which is preliminary data.</text>
</comment>
<feature type="region of interest" description="Disordered" evidence="1">
    <location>
        <begin position="58"/>
        <end position="96"/>
    </location>
</feature>
<keyword evidence="3" id="KW-1185">Reference proteome</keyword>
<dbReference type="AlphaFoldDB" id="A0A4R4UN95"/>
<accession>A0A4R4UN95</accession>
<proteinExistence type="predicted"/>
<dbReference type="RefSeq" id="WP_132625477.1">
    <property type="nucleotide sequence ID" value="NZ_SMKV01000028.1"/>
</dbReference>
<dbReference type="EMBL" id="SMKV01000028">
    <property type="protein sequence ID" value="TDC89973.1"/>
    <property type="molecule type" value="Genomic_DNA"/>
</dbReference>
<evidence type="ECO:0000313" key="3">
    <source>
        <dbReference type="Proteomes" id="UP000294744"/>
    </source>
</evidence>
<dbReference type="OrthoDB" id="5194954at2"/>
<protein>
    <submittedName>
        <fullName evidence="2">Uncharacterized protein</fullName>
    </submittedName>
</protein>
<evidence type="ECO:0000313" key="2">
    <source>
        <dbReference type="EMBL" id="TDC89973.1"/>
    </source>
</evidence>
<organism evidence="2 3">
    <name type="scientific">Saccharopolyspora aridisoli</name>
    <dbReference type="NCBI Taxonomy" id="2530385"/>
    <lineage>
        <taxon>Bacteria</taxon>
        <taxon>Bacillati</taxon>
        <taxon>Actinomycetota</taxon>
        <taxon>Actinomycetes</taxon>
        <taxon>Pseudonocardiales</taxon>
        <taxon>Pseudonocardiaceae</taxon>
        <taxon>Saccharopolyspora</taxon>
    </lineage>
</organism>
<name>A0A4R4UN95_9PSEU</name>
<reference evidence="2 3" key="1">
    <citation type="submission" date="2019-03" db="EMBL/GenBank/DDBJ databases">
        <title>Draft genome sequences of novel Actinobacteria.</title>
        <authorList>
            <person name="Sahin N."/>
            <person name="Ay H."/>
            <person name="Saygin H."/>
        </authorList>
    </citation>
    <scope>NUCLEOTIDE SEQUENCE [LARGE SCALE GENOMIC DNA]</scope>
    <source>
        <strain evidence="2 3">16K404</strain>
    </source>
</reference>
<sequence>MARTTTELAEFQRVLAQLRTSAGALRHRYGDAAVVRRIQNDIERLDIDAAELSAVVPAPRTGDDARDDVVIVPDTPYDPSLWQDADDEGLGGQFRH</sequence>
<evidence type="ECO:0000256" key="1">
    <source>
        <dbReference type="SAM" id="MobiDB-lite"/>
    </source>
</evidence>
<gene>
    <name evidence="2" type="ORF">E1161_19850</name>
</gene>